<accession>A0ABR1YZ17</accession>
<organism evidence="1 2">
    <name type="scientific">Phyllosticta capitalensis</name>
    <dbReference type="NCBI Taxonomy" id="121624"/>
    <lineage>
        <taxon>Eukaryota</taxon>
        <taxon>Fungi</taxon>
        <taxon>Dikarya</taxon>
        <taxon>Ascomycota</taxon>
        <taxon>Pezizomycotina</taxon>
        <taxon>Dothideomycetes</taxon>
        <taxon>Dothideomycetes incertae sedis</taxon>
        <taxon>Botryosphaeriales</taxon>
        <taxon>Phyllostictaceae</taxon>
        <taxon>Phyllosticta</taxon>
    </lineage>
</organism>
<protein>
    <submittedName>
        <fullName evidence="1">Uncharacterized protein</fullName>
    </submittedName>
</protein>
<sequence length="207" mass="22398">MAGFVAPLLLRCSFDDALETSLVAVDARCDADTVPCRLTWVRPNANPIFSVHSPDGRKKLLVPGSDLDMMCLPNAILVLRHAGPKRFLSRPLCQCYPRLLMYIRRPTSSLAKKGSNRSSSTSVLDGKMPVGGGGFRLDAQNPKPSFLVPSINGGLLAYILVQDTRCDLTTVLDAHLQVCSHGDNCATSLASRSMSRSTLNNNVSLKL</sequence>
<name>A0ABR1YZ17_9PEZI</name>
<evidence type="ECO:0000313" key="1">
    <source>
        <dbReference type="EMBL" id="KAK8243962.1"/>
    </source>
</evidence>
<dbReference type="EMBL" id="JBBWRZ010000002">
    <property type="protein sequence ID" value="KAK8243962.1"/>
    <property type="molecule type" value="Genomic_DNA"/>
</dbReference>
<keyword evidence="2" id="KW-1185">Reference proteome</keyword>
<comment type="caution">
    <text evidence="1">The sequence shown here is derived from an EMBL/GenBank/DDBJ whole genome shotgun (WGS) entry which is preliminary data.</text>
</comment>
<dbReference type="Proteomes" id="UP001492380">
    <property type="component" value="Unassembled WGS sequence"/>
</dbReference>
<proteinExistence type="predicted"/>
<evidence type="ECO:0000313" key="2">
    <source>
        <dbReference type="Proteomes" id="UP001492380"/>
    </source>
</evidence>
<reference evidence="1 2" key="1">
    <citation type="submission" date="2024-04" db="EMBL/GenBank/DDBJ databases">
        <title>Phyllosticta paracitricarpa is synonymous to the EU quarantine fungus P. citricarpa based on phylogenomic analyses.</title>
        <authorList>
            <consortium name="Lawrence Berkeley National Laboratory"/>
            <person name="Van Ingen-Buijs V.A."/>
            <person name="Van Westerhoven A.C."/>
            <person name="Haridas S."/>
            <person name="Skiadas P."/>
            <person name="Martin F."/>
            <person name="Groenewald J.Z."/>
            <person name="Crous P.W."/>
            <person name="Seidl M.F."/>
        </authorList>
    </citation>
    <scope>NUCLEOTIDE SEQUENCE [LARGE SCALE GENOMIC DNA]</scope>
    <source>
        <strain evidence="1 2">CBS 123374</strain>
    </source>
</reference>
<gene>
    <name evidence="1" type="ORF">HDK90DRAFT_476283</name>
</gene>